<dbReference type="CDD" id="cd06581">
    <property type="entry name" value="TM_PBP1_LivM_like"/>
    <property type="match status" value="1"/>
</dbReference>
<evidence type="ECO:0000256" key="1">
    <source>
        <dbReference type="ARBA" id="ARBA00004651"/>
    </source>
</evidence>
<dbReference type="Pfam" id="PF02653">
    <property type="entry name" value="BPD_transp_2"/>
    <property type="match status" value="1"/>
</dbReference>
<reference evidence="7 8" key="1">
    <citation type="submission" date="2017-08" db="EMBL/GenBank/DDBJ databases">
        <title>Pusillimonas indicus sp. nov., a member of the family Alcaligenaceae isolated from surface seawater.</title>
        <authorList>
            <person name="Li J."/>
        </authorList>
    </citation>
    <scope>NUCLEOTIDE SEQUENCE [LARGE SCALE GENOMIC DNA]</scope>
    <source>
        <strain evidence="7 8">L52-1-41</strain>
    </source>
</reference>
<accession>A0A3A1YR73</accession>
<dbReference type="GO" id="GO:0015658">
    <property type="term" value="F:branched-chain amino acid transmembrane transporter activity"/>
    <property type="evidence" value="ECO:0007669"/>
    <property type="project" value="InterPro"/>
</dbReference>
<feature type="transmembrane region" description="Helical" evidence="6">
    <location>
        <begin position="259"/>
        <end position="279"/>
    </location>
</feature>
<feature type="transmembrane region" description="Helical" evidence="6">
    <location>
        <begin position="31"/>
        <end position="51"/>
    </location>
</feature>
<feature type="transmembrane region" description="Helical" evidence="6">
    <location>
        <begin position="112"/>
        <end position="132"/>
    </location>
</feature>
<feature type="transmembrane region" description="Helical" evidence="6">
    <location>
        <begin position="158"/>
        <end position="177"/>
    </location>
</feature>
<dbReference type="GO" id="GO:0005886">
    <property type="term" value="C:plasma membrane"/>
    <property type="evidence" value="ECO:0007669"/>
    <property type="project" value="UniProtKB-SubCell"/>
</dbReference>
<dbReference type="InterPro" id="IPR043428">
    <property type="entry name" value="LivM-like"/>
</dbReference>
<feature type="transmembrane region" description="Helical" evidence="6">
    <location>
        <begin position="58"/>
        <end position="78"/>
    </location>
</feature>
<evidence type="ECO:0000256" key="2">
    <source>
        <dbReference type="ARBA" id="ARBA00022475"/>
    </source>
</evidence>
<keyword evidence="5 6" id="KW-0472">Membrane</keyword>
<evidence type="ECO:0000256" key="4">
    <source>
        <dbReference type="ARBA" id="ARBA00022989"/>
    </source>
</evidence>
<evidence type="ECO:0000313" key="8">
    <source>
        <dbReference type="Proteomes" id="UP000266206"/>
    </source>
</evidence>
<comment type="subcellular location">
    <subcellularLocation>
        <location evidence="1">Cell membrane</location>
        <topology evidence="1">Multi-pass membrane protein</topology>
    </subcellularLocation>
</comment>
<feature type="transmembrane region" description="Helical" evidence="6">
    <location>
        <begin position="84"/>
        <end position="105"/>
    </location>
</feature>
<keyword evidence="4 6" id="KW-1133">Transmembrane helix</keyword>
<dbReference type="PANTHER" id="PTHR30482">
    <property type="entry name" value="HIGH-AFFINITY BRANCHED-CHAIN AMINO ACID TRANSPORT SYSTEM PERMEASE"/>
    <property type="match status" value="1"/>
</dbReference>
<sequence>MKRNNLIFALGAILILLAGFFAPSIVTNPFYFFAGYVIVQYIVIATGWNVLGGYAGYINFGAAAFFGSGVYLSAFLFNAFGLPLWVGIIGAAALGAILGLAMGYLTLQIQGVYFAIATLGLVIVLETIVHNLPGLGGARGMAVYGPAPPEWSGGPVQYVFFVILIIAVACVALARWIEHSWIGRGLRAVRASEDAAECSGVPTLKLKLVACSISGAMLAAAGAPYPFYTNFVEPVTAFSLLIGLNAIAMPLIGGTRSWAGPIIGAIILASAQQIATVTISSELNILFVGVVLIAFVALAPNGLLGLAKRKPAGTAQ</sequence>
<feature type="transmembrane region" description="Helical" evidence="6">
    <location>
        <begin position="208"/>
        <end position="228"/>
    </location>
</feature>
<dbReference type="Proteomes" id="UP000266206">
    <property type="component" value="Unassembled WGS sequence"/>
</dbReference>
<keyword evidence="3 6" id="KW-0812">Transmembrane</keyword>
<gene>
    <name evidence="7" type="ORF">CJP73_09415</name>
</gene>
<comment type="caution">
    <text evidence="7">The sequence shown here is derived from an EMBL/GenBank/DDBJ whole genome shotgun (WGS) entry which is preliminary data.</text>
</comment>
<keyword evidence="2" id="KW-1003">Cell membrane</keyword>
<dbReference type="EMBL" id="NQYH01000007">
    <property type="protein sequence ID" value="RIY40672.1"/>
    <property type="molecule type" value="Genomic_DNA"/>
</dbReference>
<evidence type="ECO:0000256" key="6">
    <source>
        <dbReference type="SAM" id="Phobius"/>
    </source>
</evidence>
<organism evidence="7 8">
    <name type="scientific">Neopusillimonas maritima</name>
    <dbReference type="NCBI Taxonomy" id="2026239"/>
    <lineage>
        <taxon>Bacteria</taxon>
        <taxon>Pseudomonadati</taxon>
        <taxon>Pseudomonadota</taxon>
        <taxon>Betaproteobacteria</taxon>
        <taxon>Burkholderiales</taxon>
        <taxon>Alcaligenaceae</taxon>
        <taxon>Neopusillimonas</taxon>
    </lineage>
</organism>
<proteinExistence type="predicted"/>
<feature type="transmembrane region" description="Helical" evidence="6">
    <location>
        <begin position="234"/>
        <end position="252"/>
    </location>
</feature>
<dbReference type="OrthoDB" id="9814461at2"/>
<evidence type="ECO:0000256" key="5">
    <source>
        <dbReference type="ARBA" id="ARBA00023136"/>
    </source>
</evidence>
<name>A0A3A1YR73_9BURK</name>
<feature type="transmembrane region" description="Helical" evidence="6">
    <location>
        <begin position="285"/>
        <end position="307"/>
    </location>
</feature>
<dbReference type="RefSeq" id="WP_119516255.1">
    <property type="nucleotide sequence ID" value="NZ_NQYH01000007.1"/>
</dbReference>
<evidence type="ECO:0000313" key="7">
    <source>
        <dbReference type="EMBL" id="RIY40672.1"/>
    </source>
</evidence>
<dbReference type="PANTHER" id="PTHR30482:SF10">
    <property type="entry name" value="HIGH-AFFINITY BRANCHED-CHAIN AMINO ACID TRANSPORT PROTEIN BRAE"/>
    <property type="match status" value="1"/>
</dbReference>
<dbReference type="InterPro" id="IPR001851">
    <property type="entry name" value="ABC_transp_permease"/>
</dbReference>
<protein>
    <submittedName>
        <fullName evidence="7">Branched-chain amino acid ABC transporter permease</fullName>
    </submittedName>
</protein>
<evidence type="ECO:0000256" key="3">
    <source>
        <dbReference type="ARBA" id="ARBA00022692"/>
    </source>
</evidence>
<dbReference type="AlphaFoldDB" id="A0A3A1YR73"/>